<accession>A0A559IPW4</accession>
<dbReference type="EMBL" id="VNJK01000002">
    <property type="protein sequence ID" value="TVX89668.1"/>
    <property type="molecule type" value="Genomic_DNA"/>
</dbReference>
<dbReference type="InterPro" id="IPR027365">
    <property type="entry name" value="GNAT_acetyltra_YdfB-like"/>
</dbReference>
<dbReference type="PROSITE" id="PS51186">
    <property type="entry name" value="GNAT"/>
    <property type="match status" value="1"/>
</dbReference>
<dbReference type="GO" id="GO:0016747">
    <property type="term" value="F:acyltransferase activity, transferring groups other than amino-acyl groups"/>
    <property type="evidence" value="ECO:0007669"/>
    <property type="project" value="InterPro"/>
</dbReference>
<evidence type="ECO:0000259" key="1">
    <source>
        <dbReference type="PROSITE" id="PS51186"/>
    </source>
</evidence>
<proteinExistence type="predicted"/>
<organism evidence="2 3">
    <name type="scientific">Paenibacillus agilis</name>
    <dbReference type="NCBI Taxonomy" id="3020863"/>
    <lineage>
        <taxon>Bacteria</taxon>
        <taxon>Bacillati</taxon>
        <taxon>Bacillota</taxon>
        <taxon>Bacilli</taxon>
        <taxon>Bacillales</taxon>
        <taxon>Paenibacillaceae</taxon>
        <taxon>Paenibacillus</taxon>
    </lineage>
</organism>
<dbReference type="PANTHER" id="PTHR31143:SF2">
    <property type="entry name" value="FR47-LIKE DOMAIN-CONTAINING PROTEIN-RELATED"/>
    <property type="match status" value="1"/>
</dbReference>
<comment type="caution">
    <text evidence="2">The sequence shown here is derived from an EMBL/GenBank/DDBJ whole genome shotgun (WGS) entry which is preliminary data.</text>
</comment>
<protein>
    <submittedName>
        <fullName evidence="2">GNAT family N-acetyltransferase</fullName>
    </submittedName>
</protein>
<feature type="domain" description="N-acetyltransferase" evidence="1">
    <location>
        <begin position="155"/>
        <end position="283"/>
    </location>
</feature>
<dbReference type="Gene3D" id="3.40.630.30">
    <property type="match status" value="1"/>
</dbReference>
<dbReference type="Proteomes" id="UP000318102">
    <property type="component" value="Unassembled WGS sequence"/>
</dbReference>
<dbReference type="Gene3D" id="3.40.630.110">
    <property type="entry name" value="GNAT acetyltransferase-like"/>
    <property type="match status" value="1"/>
</dbReference>
<evidence type="ECO:0000313" key="3">
    <source>
        <dbReference type="Proteomes" id="UP000318102"/>
    </source>
</evidence>
<reference evidence="2 3" key="1">
    <citation type="submission" date="2019-07" db="EMBL/GenBank/DDBJ databases">
        <authorList>
            <person name="Kim J."/>
        </authorList>
    </citation>
    <scope>NUCLEOTIDE SEQUENCE [LARGE SCALE GENOMIC DNA]</scope>
    <source>
        <strain evidence="2 3">N4</strain>
    </source>
</reference>
<sequence>MSGGEVRTMIVELDKNDYHLIRPLLKKDTELDSLLIQAVINGTNRGHIYVDDPIQPRTALIYVVGVIDFFIGDPHNDTFTSHLNTFIDNIYKQVNLDTCGGTWMISAVFDKEWETVLENAYSQRDYDTDNDLYFQLNADKFHALNKHTPSLSKEYMLTPLTKEIIEHKQNEELFEDFHDFWNTVDEFINQGFGMAIIKNGQAVSTCYTCFVNGSQHEINVITTEEEENQGFATIVSRAYIQHCLHNGITPRWSTNETNVSSCKVAEKCGFEYVYKLRTYEFEF</sequence>
<dbReference type="SUPFAM" id="SSF55729">
    <property type="entry name" value="Acyl-CoA N-acyltransferases (Nat)"/>
    <property type="match status" value="1"/>
</dbReference>
<gene>
    <name evidence="2" type="ORF">FPZ44_18060</name>
</gene>
<keyword evidence="3" id="KW-1185">Reference proteome</keyword>
<evidence type="ECO:0000313" key="2">
    <source>
        <dbReference type="EMBL" id="TVX89668.1"/>
    </source>
</evidence>
<dbReference type="PANTHER" id="PTHR31143">
    <property type="match status" value="1"/>
</dbReference>
<dbReference type="AlphaFoldDB" id="A0A559IPW4"/>
<dbReference type="Pfam" id="PF12746">
    <property type="entry name" value="GNAT_acetyltran"/>
    <property type="match status" value="1"/>
</dbReference>
<dbReference type="InterPro" id="IPR016181">
    <property type="entry name" value="Acyl_CoA_acyltransferase"/>
</dbReference>
<dbReference type="InterPro" id="IPR000182">
    <property type="entry name" value="GNAT_dom"/>
</dbReference>
<name>A0A559IPW4_9BACL</name>
<dbReference type="OrthoDB" id="2773476at2"/>
<dbReference type="InterPro" id="IPR042573">
    <property type="entry name" value="GNAT_acetyltra_N"/>
</dbReference>